<dbReference type="OrthoDB" id="2377901at2759"/>
<feature type="region of interest" description="Disordered" evidence="1">
    <location>
        <begin position="118"/>
        <end position="144"/>
    </location>
</feature>
<protein>
    <submittedName>
        <fullName evidence="2">Uncharacterized protein</fullName>
    </submittedName>
</protein>
<dbReference type="AlphaFoldDB" id="A0A1Y2GUV1"/>
<reference evidence="2 3" key="1">
    <citation type="submission" date="2016-07" db="EMBL/GenBank/DDBJ databases">
        <title>Pervasive Adenine N6-methylation of Active Genes in Fungi.</title>
        <authorList>
            <consortium name="DOE Joint Genome Institute"/>
            <person name="Mondo S.J."/>
            <person name="Dannebaum R.O."/>
            <person name="Kuo R.C."/>
            <person name="Labutti K."/>
            <person name="Haridas S."/>
            <person name="Kuo A."/>
            <person name="Salamov A."/>
            <person name="Ahrendt S.R."/>
            <person name="Lipzen A."/>
            <person name="Sullivan W."/>
            <person name="Andreopoulos W.B."/>
            <person name="Clum A."/>
            <person name="Lindquist E."/>
            <person name="Daum C."/>
            <person name="Ramamoorthy G.K."/>
            <person name="Gryganskyi A."/>
            <person name="Culley D."/>
            <person name="Magnuson J.K."/>
            <person name="James T.Y."/>
            <person name="O'Malley M.A."/>
            <person name="Stajich J.E."/>
            <person name="Spatafora J.W."/>
            <person name="Visel A."/>
            <person name="Grigoriev I.V."/>
        </authorList>
    </citation>
    <scope>NUCLEOTIDE SEQUENCE [LARGE SCALE GENOMIC DNA]</scope>
    <source>
        <strain evidence="2 3">NRRL 3116</strain>
    </source>
</reference>
<name>A0A1Y2GUV1_9FUNG</name>
<feature type="compositionally biased region" description="Polar residues" evidence="1">
    <location>
        <begin position="122"/>
        <end position="142"/>
    </location>
</feature>
<proteinExistence type="predicted"/>
<dbReference type="Proteomes" id="UP000193648">
    <property type="component" value="Unassembled WGS sequence"/>
</dbReference>
<keyword evidence="3" id="KW-1185">Reference proteome</keyword>
<dbReference type="EMBL" id="MCFF01000008">
    <property type="protein sequence ID" value="ORZ24831.1"/>
    <property type="molecule type" value="Genomic_DNA"/>
</dbReference>
<gene>
    <name evidence="2" type="ORF">BCR41DRAFT_420088</name>
</gene>
<organism evidence="2 3">
    <name type="scientific">Lobosporangium transversale</name>
    <dbReference type="NCBI Taxonomy" id="64571"/>
    <lineage>
        <taxon>Eukaryota</taxon>
        <taxon>Fungi</taxon>
        <taxon>Fungi incertae sedis</taxon>
        <taxon>Mucoromycota</taxon>
        <taxon>Mortierellomycotina</taxon>
        <taxon>Mortierellomycetes</taxon>
        <taxon>Mortierellales</taxon>
        <taxon>Mortierellaceae</taxon>
        <taxon>Lobosporangium</taxon>
    </lineage>
</organism>
<dbReference type="RefSeq" id="XP_021883812.1">
    <property type="nucleotide sequence ID" value="XM_022029849.1"/>
</dbReference>
<dbReference type="InParanoid" id="A0A1Y2GUV1"/>
<accession>A0A1Y2GUV1</accession>
<dbReference type="GeneID" id="33571692"/>
<comment type="caution">
    <text evidence="2">The sequence shown here is derived from an EMBL/GenBank/DDBJ whole genome shotgun (WGS) entry which is preliminary data.</text>
</comment>
<evidence type="ECO:0000256" key="1">
    <source>
        <dbReference type="SAM" id="MobiDB-lite"/>
    </source>
</evidence>
<evidence type="ECO:0000313" key="2">
    <source>
        <dbReference type="EMBL" id="ORZ24831.1"/>
    </source>
</evidence>
<evidence type="ECO:0000313" key="3">
    <source>
        <dbReference type="Proteomes" id="UP000193648"/>
    </source>
</evidence>
<sequence length="375" mass="41301">MEFSFTATPSTIPTVAPTGVTSPEQFAGISSGTQQPNCLPSTFTFTTSNSKMIATEAAITGQQTNQFQSLFQPQSQNQYDRVSVKKEYGIGDTSQWRKRLITQIEDRIKDKRISIHNARRSGLQQPQNLGANQSSHDNNHSYSPDIALSSAYSAKAAGSVPATTATTVAPTTFAIIGESGEDTTAFDVEEERRIVAEVWETFKSENYEELYEAFRGMTDVEIEEIEQDILKYRYSTGYDPTYDMVTDMEDQGMDETIEHYMWLESSLKADPQGDPDVMAALSLSVTLLSGTTCVQCHHGLIVFEPTVSSDPISNQSKGLRASCAAACGFYLEKEALLYFANAARSHSERCLGRVQLAFDEDTGLLLLCPQCDLLA</sequence>